<dbReference type="AlphaFoldDB" id="A0AAN9FBV6"/>
<evidence type="ECO:0000313" key="2">
    <source>
        <dbReference type="Proteomes" id="UP001359559"/>
    </source>
</evidence>
<dbReference type="EMBL" id="JAYKXN010000007">
    <property type="protein sequence ID" value="KAK7272376.1"/>
    <property type="molecule type" value="Genomic_DNA"/>
</dbReference>
<sequence>MWCRWGRWEVEWQSQECMAWYSAAGTLHVETPWMGDDQITITSSLVHTHTRTLKRIDYNYLLSPSPSHHRYFVWPIHLLCEFRLDPPVSVCKL</sequence>
<keyword evidence="2" id="KW-1185">Reference proteome</keyword>
<gene>
    <name evidence="1" type="ORF">RJT34_28920</name>
</gene>
<organism evidence="1 2">
    <name type="scientific">Clitoria ternatea</name>
    <name type="common">Butterfly pea</name>
    <dbReference type="NCBI Taxonomy" id="43366"/>
    <lineage>
        <taxon>Eukaryota</taxon>
        <taxon>Viridiplantae</taxon>
        <taxon>Streptophyta</taxon>
        <taxon>Embryophyta</taxon>
        <taxon>Tracheophyta</taxon>
        <taxon>Spermatophyta</taxon>
        <taxon>Magnoliopsida</taxon>
        <taxon>eudicotyledons</taxon>
        <taxon>Gunneridae</taxon>
        <taxon>Pentapetalae</taxon>
        <taxon>rosids</taxon>
        <taxon>fabids</taxon>
        <taxon>Fabales</taxon>
        <taxon>Fabaceae</taxon>
        <taxon>Papilionoideae</taxon>
        <taxon>50 kb inversion clade</taxon>
        <taxon>NPAAA clade</taxon>
        <taxon>indigoferoid/millettioid clade</taxon>
        <taxon>Phaseoleae</taxon>
        <taxon>Clitoria</taxon>
    </lineage>
</organism>
<protein>
    <submittedName>
        <fullName evidence="1">Uncharacterized protein</fullName>
    </submittedName>
</protein>
<reference evidence="1 2" key="1">
    <citation type="submission" date="2024-01" db="EMBL/GenBank/DDBJ databases">
        <title>The genomes of 5 underutilized Papilionoideae crops provide insights into root nodulation and disease resistance.</title>
        <authorList>
            <person name="Yuan L."/>
        </authorList>
    </citation>
    <scope>NUCLEOTIDE SEQUENCE [LARGE SCALE GENOMIC DNA]</scope>
    <source>
        <strain evidence="1">LY-2023</strain>
        <tissue evidence="1">Leaf</tissue>
    </source>
</reference>
<dbReference type="Proteomes" id="UP001359559">
    <property type="component" value="Unassembled WGS sequence"/>
</dbReference>
<comment type="caution">
    <text evidence="1">The sequence shown here is derived from an EMBL/GenBank/DDBJ whole genome shotgun (WGS) entry which is preliminary data.</text>
</comment>
<evidence type="ECO:0000313" key="1">
    <source>
        <dbReference type="EMBL" id="KAK7272376.1"/>
    </source>
</evidence>
<name>A0AAN9FBV6_CLITE</name>
<proteinExistence type="predicted"/>
<accession>A0AAN9FBV6</accession>